<evidence type="ECO:0000313" key="3">
    <source>
        <dbReference type="Proteomes" id="UP000187609"/>
    </source>
</evidence>
<feature type="region of interest" description="Disordered" evidence="1">
    <location>
        <begin position="93"/>
        <end position="145"/>
    </location>
</feature>
<reference evidence="2" key="1">
    <citation type="submission" date="2016-11" db="EMBL/GenBank/DDBJ databases">
        <title>The genome of Nicotiana attenuata.</title>
        <authorList>
            <person name="Xu S."/>
            <person name="Brockmoeller T."/>
            <person name="Gaquerel E."/>
            <person name="Navarro A."/>
            <person name="Kuhl H."/>
            <person name="Gase K."/>
            <person name="Ling Z."/>
            <person name="Zhou W."/>
            <person name="Kreitzer C."/>
            <person name="Stanke M."/>
            <person name="Tang H."/>
            <person name="Lyons E."/>
            <person name="Pandey P."/>
            <person name="Pandey S.P."/>
            <person name="Timmermann B."/>
            <person name="Baldwin I.T."/>
        </authorList>
    </citation>
    <scope>NUCLEOTIDE SEQUENCE [LARGE SCALE GENOMIC DNA]</scope>
    <source>
        <strain evidence="2">UT</strain>
    </source>
</reference>
<dbReference type="SMR" id="A0A1J6IPW7"/>
<keyword evidence="3" id="KW-1185">Reference proteome</keyword>
<proteinExistence type="predicted"/>
<dbReference type="OMA" id="WLRLGCN"/>
<dbReference type="KEGG" id="nau:109210114"/>
<dbReference type="EMBL" id="MJEQ01037184">
    <property type="protein sequence ID" value="OIT06300.1"/>
    <property type="molecule type" value="Genomic_DNA"/>
</dbReference>
<sequence length="178" mass="20271">MNRLENKDLTCSLPVIPRLDRLDFLLQLLEEKHELSGRHNSLNTVVKKAEEDQDECKSQTLTLSSALEQVHLKGTLIERLTALENRVSQLSLEMDEGNTSRSSSTKSSRHGSVAYTVTRSEGDKRSNLQERQLEEEASTTKAASLAEKTDHKVVGNAKMRRHPSKSYRKWLGWLHMRC</sequence>
<dbReference type="OrthoDB" id="1225832at2759"/>
<organism evidence="2 3">
    <name type="scientific">Nicotiana attenuata</name>
    <name type="common">Coyote tobacco</name>
    <dbReference type="NCBI Taxonomy" id="49451"/>
    <lineage>
        <taxon>Eukaryota</taxon>
        <taxon>Viridiplantae</taxon>
        <taxon>Streptophyta</taxon>
        <taxon>Embryophyta</taxon>
        <taxon>Tracheophyta</taxon>
        <taxon>Spermatophyta</taxon>
        <taxon>Magnoliopsida</taxon>
        <taxon>eudicotyledons</taxon>
        <taxon>Gunneridae</taxon>
        <taxon>Pentapetalae</taxon>
        <taxon>asterids</taxon>
        <taxon>lamiids</taxon>
        <taxon>Solanales</taxon>
        <taxon>Solanaceae</taxon>
        <taxon>Nicotianoideae</taxon>
        <taxon>Nicotianeae</taxon>
        <taxon>Nicotiana</taxon>
    </lineage>
</organism>
<dbReference type="Proteomes" id="UP000187609">
    <property type="component" value="Unassembled WGS sequence"/>
</dbReference>
<evidence type="ECO:0000313" key="2">
    <source>
        <dbReference type="EMBL" id="OIT06300.1"/>
    </source>
</evidence>
<protein>
    <submittedName>
        <fullName evidence="2">Uncharacterized protein</fullName>
    </submittedName>
</protein>
<dbReference type="PANTHER" id="PTHR34190:SF10">
    <property type="entry name" value="TERNARY COMPLEX FACTOR MIP1 LEUCINE-ZIPPER DOMAIN-CONTAINING PROTEIN"/>
    <property type="match status" value="1"/>
</dbReference>
<gene>
    <name evidence="2" type="ORF">A4A49_09396</name>
</gene>
<dbReference type="AlphaFoldDB" id="A0A1J6IPW7"/>
<dbReference type="Gramene" id="OIT06300">
    <property type="protein sequence ID" value="OIT06300"/>
    <property type="gene ID" value="A4A49_09396"/>
</dbReference>
<dbReference type="PANTHER" id="PTHR34190">
    <property type="entry name" value="EXPRESSED PROTEIN"/>
    <property type="match status" value="1"/>
</dbReference>
<accession>A0A1J6IPW7</accession>
<name>A0A1J6IPW7_NICAT</name>
<feature type="compositionally biased region" description="Basic and acidic residues" evidence="1">
    <location>
        <begin position="120"/>
        <end position="134"/>
    </location>
</feature>
<comment type="caution">
    <text evidence="2">The sequence shown here is derived from an EMBL/GenBank/DDBJ whole genome shotgun (WGS) entry which is preliminary data.</text>
</comment>
<evidence type="ECO:0000256" key="1">
    <source>
        <dbReference type="SAM" id="MobiDB-lite"/>
    </source>
</evidence>